<protein>
    <submittedName>
        <fullName evidence="1">Uncharacterized protein</fullName>
    </submittedName>
</protein>
<proteinExistence type="predicted"/>
<sequence>MEADPRRAAHNDEIVETELARHWLDDGERLLLGCPPVRAHVGALVGGRRHVPYAPARDLPAVRGDRPRWPLPVENLPAEDWTDDPTLGYWATADHADQIALRIADHLAASHGEARVVVTDRRIAVVYPTAVLAGAASGEVVDAPVFTTFEERDVEHLTALDAPFLGHSIPPRPVIAFHFTDGSQLYTRDVHAVLKVRRARDRAHAHR</sequence>
<evidence type="ECO:0000313" key="1">
    <source>
        <dbReference type="EMBL" id="EHY89804.1"/>
    </source>
</evidence>
<dbReference type="RefSeq" id="WP_005442806.1">
    <property type="nucleotide sequence ID" value="NZ_CM001466.1"/>
</dbReference>
<accession>H8GCJ6</accession>
<keyword evidence="2" id="KW-1185">Reference proteome</keyword>
<dbReference type="Proteomes" id="UP000004705">
    <property type="component" value="Chromosome"/>
</dbReference>
<reference evidence="1 2" key="1">
    <citation type="journal article" date="2012" name="Stand. Genomic Sci.">
        <title>Genome sequence of the soil bacterium Saccharomonospora azurea type strain (NA-128(T)).</title>
        <authorList>
            <person name="Klenk H.P."/>
            <person name="Held B."/>
            <person name="Lucas S."/>
            <person name="Lapidus A."/>
            <person name="Copeland A."/>
            <person name="Hammon N."/>
            <person name="Pitluck S."/>
            <person name="Goodwin L.A."/>
            <person name="Han C."/>
            <person name="Tapia R."/>
            <person name="Brambilla E.M."/>
            <person name="Potter G."/>
            <person name="Land M."/>
            <person name="Ivanova N."/>
            <person name="Rohde M."/>
            <person name="Goker M."/>
            <person name="Detter J.C."/>
            <person name="Kyrpides N.C."/>
            <person name="Woyke T."/>
        </authorList>
    </citation>
    <scope>NUCLEOTIDE SEQUENCE [LARGE SCALE GENOMIC DNA]</scope>
    <source>
        <strain evidence="1 2">NA-128</strain>
    </source>
</reference>
<gene>
    <name evidence="1" type="ORF">SacazDRAFT_02917</name>
</gene>
<dbReference type="HOGENOM" id="CLU_1381602_0_0_11"/>
<dbReference type="OrthoDB" id="3677880at2"/>
<dbReference type="EMBL" id="CM001466">
    <property type="protein sequence ID" value="EHY89804.1"/>
    <property type="molecule type" value="Genomic_DNA"/>
</dbReference>
<name>H8GCJ6_9PSEU</name>
<dbReference type="AlphaFoldDB" id="H8GCJ6"/>
<organism evidence="1 2">
    <name type="scientific">Saccharomonospora azurea NA-128</name>
    <dbReference type="NCBI Taxonomy" id="882081"/>
    <lineage>
        <taxon>Bacteria</taxon>
        <taxon>Bacillati</taxon>
        <taxon>Actinomycetota</taxon>
        <taxon>Actinomycetes</taxon>
        <taxon>Pseudonocardiales</taxon>
        <taxon>Pseudonocardiaceae</taxon>
        <taxon>Saccharomonospora</taxon>
    </lineage>
</organism>
<evidence type="ECO:0000313" key="2">
    <source>
        <dbReference type="Proteomes" id="UP000004705"/>
    </source>
</evidence>